<feature type="transmembrane region" description="Helical" evidence="1">
    <location>
        <begin position="248"/>
        <end position="266"/>
    </location>
</feature>
<reference evidence="3 5" key="2">
    <citation type="journal article" date="2019" name="Nat. Med.">
        <title>A library of human gut bacterial isolates paired with longitudinal multiomics data enables mechanistic microbiome research.</title>
        <authorList>
            <person name="Poyet M."/>
            <person name="Groussin M."/>
            <person name="Gibbons S.M."/>
            <person name="Avila-Pacheco J."/>
            <person name="Jiang X."/>
            <person name="Kearney S.M."/>
            <person name="Perrotta A.R."/>
            <person name="Berdy B."/>
            <person name="Zhao S."/>
            <person name="Lieberman T.D."/>
            <person name="Swanson P.K."/>
            <person name="Smith M."/>
            <person name="Roesemann S."/>
            <person name="Alexander J.E."/>
            <person name="Rich S.A."/>
            <person name="Livny J."/>
            <person name="Vlamakis H."/>
            <person name="Clish C."/>
            <person name="Bullock K."/>
            <person name="Deik A."/>
            <person name="Scott J."/>
            <person name="Pierce K.A."/>
            <person name="Xavier R.J."/>
            <person name="Alm E.J."/>
        </authorList>
    </citation>
    <scope>NUCLEOTIDE SEQUENCE [LARGE SCALE GENOMIC DNA]</scope>
    <source>
        <strain evidence="3 5">BIOML-A27</strain>
    </source>
</reference>
<reference evidence="2 4" key="1">
    <citation type="submission" date="2015-09" db="EMBL/GenBank/DDBJ databases">
        <authorList>
            <consortium name="Pathogen Informatics"/>
        </authorList>
    </citation>
    <scope>NUCLEOTIDE SEQUENCE [LARGE SCALE GENOMIC DNA]</scope>
    <source>
        <strain evidence="2 4">2789STDY5834898</strain>
    </source>
</reference>
<evidence type="ECO:0000313" key="4">
    <source>
        <dbReference type="Proteomes" id="UP000095766"/>
    </source>
</evidence>
<feature type="transmembrane region" description="Helical" evidence="1">
    <location>
        <begin position="355"/>
        <end position="374"/>
    </location>
</feature>
<dbReference type="AlphaFoldDB" id="A0A174TTN3"/>
<dbReference type="EMBL" id="CZAO01000017">
    <property type="protein sequence ID" value="CUQ13222.1"/>
    <property type="molecule type" value="Genomic_DNA"/>
</dbReference>
<dbReference type="Proteomes" id="UP000433928">
    <property type="component" value="Unassembled WGS sequence"/>
</dbReference>
<feature type="transmembrane region" description="Helical" evidence="1">
    <location>
        <begin position="164"/>
        <end position="180"/>
    </location>
</feature>
<dbReference type="InterPro" id="IPR049458">
    <property type="entry name" value="EpsG-like"/>
</dbReference>
<feature type="transmembrane region" description="Helical" evidence="1">
    <location>
        <begin position="51"/>
        <end position="68"/>
    </location>
</feature>
<feature type="transmembrane region" description="Helical" evidence="1">
    <location>
        <begin position="214"/>
        <end position="236"/>
    </location>
</feature>
<feature type="transmembrane region" description="Helical" evidence="1">
    <location>
        <begin position="386"/>
        <end position="404"/>
    </location>
</feature>
<accession>A0A174TTN3</accession>
<proteinExistence type="predicted"/>
<feature type="transmembrane region" description="Helical" evidence="1">
    <location>
        <begin position="300"/>
        <end position="317"/>
    </location>
</feature>
<evidence type="ECO:0000313" key="2">
    <source>
        <dbReference type="EMBL" id="CUQ13222.1"/>
    </source>
</evidence>
<feature type="transmembrane region" description="Helical" evidence="1">
    <location>
        <begin position="329"/>
        <end position="349"/>
    </location>
</feature>
<keyword evidence="1" id="KW-0812">Transmembrane</keyword>
<feature type="transmembrane region" description="Helical" evidence="1">
    <location>
        <begin position="20"/>
        <end position="39"/>
    </location>
</feature>
<protein>
    <recommendedName>
        <fullName evidence="6">EpsG family protein</fullName>
    </recommendedName>
</protein>
<evidence type="ECO:0000256" key="1">
    <source>
        <dbReference type="SAM" id="Phobius"/>
    </source>
</evidence>
<dbReference type="Pfam" id="PF14897">
    <property type="entry name" value="EpsG"/>
    <property type="match status" value="1"/>
</dbReference>
<evidence type="ECO:0008006" key="6">
    <source>
        <dbReference type="Google" id="ProtNLM"/>
    </source>
</evidence>
<sequence>MNRLRNNTVENVKWIEVAGIALLFLLTPSIIGLPAIIYYVTSKRRPNKTNYYTFFICIAAYIGAVNATKHAGGDQINYAWAYLNVPTQGFIGSLKNIYGYRVAMGEKGATNISGEFMNGVYNYLGYYLTFGNYSLFIFLYSLMEIMLILMGVYHFSTQLKSPKMVLICGTITMCFFYMYFNLMLQIQKQFFGQAIMMYVIGHYARYGKMTKKTWIMMFASVFTHTTNILFIPFLLVKRLRSKMNKQTLMMMCVLFALLIIMGPSMAREITSSSDGSVLGYGLSRVANSKGLDDGLGGLDFTHPRVHVLLLPLLFVLYKKQWKERKSMNVTEQFLMNIMLLLILAVFAMFNQPTAQYRYFMMFYMFIPYIIPYIGRSLKERNLLLKGFASLSMGCFFLFFENIIWEYAPEFDIIFFSPIYLTFGGYYL</sequence>
<evidence type="ECO:0000313" key="3">
    <source>
        <dbReference type="EMBL" id="KAB4169789.1"/>
    </source>
</evidence>
<gene>
    <name evidence="2" type="ORF">ERS852510_03265</name>
    <name evidence="3" type="ORF">GAQ59_11490</name>
</gene>
<keyword evidence="1" id="KW-0472">Membrane</keyword>
<evidence type="ECO:0000313" key="5">
    <source>
        <dbReference type="Proteomes" id="UP000433928"/>
    </source>
</evidence>
<dbReference type="Proteomes" id="UP000095766">
    <property type="component" value="Unassembled WGS sequence"/>
</dbReference>
<name>A0A174TTN3_BACUN</name>
<dbReference type="RefSeq" id="WP_057253938.1">
    <property type="nucleotide sequence ID" value="NZ_CP072236.1"/>
</dbReference>
<feature type="transmembrane region" description="Helical" evidence="1">
    <location>
        <begin position="133"/>
        <end position="152"/>
    </location>
</feature>
<organism evidence="2 4">
    <name type="scientific">Bacteroides uniformis</name>
    <dbReference type="NCBI Taxonomy" id="820"/>
    <lineage>
        <taxon>Bacteria</taxon>
        <taxon>Pseudomonadati</taxon>
        <taxon>Bacteroidota</taxon>
        <taxon>Bacteroidia</taxon>
        <taxon>Bacteroidales</taxon>
        <taxon>Bacteroidaceae</taxon>
        <taxon>Bacteroides</taxon>
    </lineage>
</organism>
<keyword evidence="1" id="KW-1133">Transmembrane helix</keyword>
<dbReference type="EMBL" id="WCUG01000008">
    <property type="protein sequence ID" value="KAB4169789.1"/>
    <property type="molecule type" value="Genomic_DNA"/>
</dbReference>